<proteinExistence type="predicted"/>
<dbReference type="EMBL" id="GL891302">
    <property type="protein sequence ID" value="EGO60461.1"/>
    <property type="molecule type" value="Genomic_DNA"/>
</dbReference>
<organism evidence="2 3">
    <name type="scientific">Neurospora tetrasperma (strain FGSC 2508 / ATCC MYA-4615 / P0657)</name>
    <dbReference type="NCBI Taxonomy" id="510951"/>
    <lineage>
        <taxon>Eukaryota</taxon>
        <taxon>Fungi</taxon>
        <taxon>Dikarya</taxon>
        <taxon>Ascomycota</taxon>
        <taxon>Pezizomycotina</taxon>
        <taxon>Sordariomycetes</taxon>
        <taxon>Sordariomycetidae</taxon>
        <taxon>Sordariales</taxon>
        <taxon>Sordariaceae</taxon>
        <taxon>Neurospora</taxon>
    </lineage>
</organism>
<evidence type="ECO:0000313" key="2">
    <source>
        <dbReference type="EMBL" id="EGO60461.1"/>
    </source>
</evidence>
<feature type="compositionally biased region" description="Basic and acidic residues" evidence="1">
    <location>
        <begin position="17"/>
        <end position="29"/>
    </location>
</feature>
<dbReference type="RefSeq" id="XP_009847739.1">
    <property type="nucleotide sequence ID" value="XM_009849437.1"/>
</dbReference>
<accession>F8MCG0</accession>
<reference evidence="3" key="1">
    <citation type="journal article" date="2011" name="Genetics">
        <title>Massive changes in genome architecture accompany the transition to self-fertility in the filamentous fungus Neurospora tetrasperma.</title>
        <authorList>
            <person name="Ellison C.E."/>
            <person name="Stajich J.E."/>
            <person name="Jacobson D.J."/>
            <person name="Natvig D.O."/>
            <person name="Lapidus A."/>
            <person name="Foster B."/>
            <person name="Aerts A."/>
            <person name="Riley R."/>
            <person name="Lindquist E.A."/>
            <person name="Grigoriev I.V."/>
            <person name="Taylor J.W."/>
        </authorList>
    </citation>
    <scope>NUCLEOTIDE SEQUENCE [LARGE SCALE GENOMIC DNA]</scope>
    <source>
        <strain evidence="3">FGSC 2508 / P0657</strain>
    </source>
</reference>
<name>F8MCG0_NEUT8</name>
<keyword evidence="3" id="KW-1185">Reference proteome</keyword>
<dbReference type="VEuPathDB" id="FungiDB:NEUTE1DRAFT_115736"/>
<evidence type="ECO:0000313" key="3">
    <source>
        <dbReference type="Proteomes" id="UP000008065"/>
    </source>
</evidence>
<sequence>MVVSAAAAAAAATARSTRKDETRRGERGIRPLMRPVFGTLAYGELGSCYVGGVG</sequence>
<dbReference type="Proteomes" id="UP000008065">
    <property type="component" value="Unassembled WGS sequence"/>
</dbReference>
<dbReference type="GeneID" id="20822843"/>
<feature type="compositionally biased region" description="Low complexity" evidence="1">
    <location>
        <begin position="1"/>
        <end position="15"/>
    </location>
</feature>
<gene>
    <name evidence="2" type="ORF">NEUTE1DRAFT_115736</name>
</gene>
<protein>
    <submittedName>
        <fullName evidence="2">Uncharacterized protein</fullName>
    </submittedName>
</protein>
<dbReference type="KEGG" id="nte:NEUTE1DRAFT115736"/>
<dbReference type="HOGENOM" id="CLU_3050881_0_0_1"/>
<feature type="region of interest" description="Disordered" evidence="1">
    <location>
        <begin position="1"/>
        <end position="29"/>
    </location>
</feature>
<evidence type="ECO:0000256" key="1">
    <source>
        <dbReference type="SAM" id="MobiDB-lite"/>
    </source>
</evidence>
<dbReference type="AlphaFoldDB" id="F8MCG0"/>